<keyword evidence="8" id="KW-0862">Zinc</keyword>
<dbReference type="InterPro" id="IPR000834">
    <property type="entry name" value="Peptidase_M14"/>
</dbReference>
<reference evidence="18 19" key="1">
    <citation type="submission" date="2019-12" db="EMBL/GenBank/DDBJ databases">
        <authorList>
            <person name="Huq M.A."/>
        </authorList>
    </citation>
    <scope>NUCLEOTIDE SEQUENCE [LARGE SCALE GENOMIC DNA]</scope>
    <source>
        <strain evidence="18 19">MAH-18</strain>
    </source>
</reference>
<dbReference type="AlphaFoldDB" id="A0A6L6XWN4"/>
<keyword evidence="6 16" id="KW-0732">Signal</keyword>
<dbReference type="Pfam" id="PF00246">
    <property type="entry name" value="Peptidase_M14"/>
    <property type="match status" value="1"/>
</dbReference>
<dbReference type="GO" id="GO:0008270">
    <property type="term" value="F:zinc ion binding"/>
    <property type="evidence" value="ECO:0007669"/>
    <property type="project" value="InterPro"/>
</dbReference>
<dbReference type="PRINTS" id="PR00765">
    <property type="entry name" value="CRBOXYPTASEA"/>
</dbReference>
<dbReference type="PROSITE" id="PS52035">
    <property type="entry name" value="PEPTIDASE_M14"/>
    <property type="match status" value="1"/>
</dbReference>
<evidence type="ECO:0000256" key="4">
    <source>
        <dbReference type="ARBA" id="ARBA00022670"/>
    </source>
</evidence>
<organism evidence="18 19">
    <name type="scientific">Nocardioides agri</name>
    <dbReference type="NCBI Taxonomy" id="2682843"/>
    <lineage>
        <taxon>Bacteria</taxon>
        <taxon>Bacillati</taxon>
        <taxon>Actinomycetota</taxon>
        <taxon>Actinomycetes</taxon>
        <taxon>Propionibacteriales</taxon>
        <taxon>Nocardioidaceae</taxon>
        <taxon>Nocardioides</taxon>
    </lineage>
</organism>
<dbReference type="SUPFAM" id="SSF53187">
    <property type="entry name" value="Zn-dependent exopeptidases"/>
    <property type="match status" value="1"/>
</dbReference>
<sequence length="1039" mass="111613">MRKWLVGSLVLVVVTALCAGLTSATAAPTAVGRDPDRLDAYTVTLAPSELSAVSDLGVEVSDQRSVGRELELDVVLDGAQANKLEAQGVDVELTRVTGGLTVRQFAAKQAVGGFNVWRSYDQAGGIRDQLYAAARNNPDLVKLEVIGHTGQGREILAVKLTKDARKKRDGSRPAVLYSSTQHAREWISTEVNRRLMNHYIDGWRAHDKQVKKLLTSTELWFVLVANPDGYQYTFDHERLWRKNLRDNNGDGETQVGDGVDPNRNFPNHWGYDEEGSSSIQSSETYRGPAPMSEPETRAMVGLLDRVGFAFQVNYHSAGQWLLYAEGWQTGTPTADDPIYYAMSGNLDAPAIADFHPGLSSDVLYVTNGETTDYAHASRGTLAWTPELSEGCDGCGFVFPDDDALVQAEFERNLPFADSVARSAGDPDDPETVTGIETKPFYLDSDDPYKSGNPGVQLSFTESYGDPQPVAVLAKRSLGEVTLKYRINDGRVRSASTREWAGGSTYDPAAVYYHQVRGVVRGTDPGDSVKVWFEAHGKRSDSFTYDAVSDSGNDVLVVAAEDYTGASPVQATTGPHHADAYVDALAANGEEADLYDIDAAGRVAPDALGVLSHYDAVVWETGDDLVTRTAGRGGGNADRLAIDELLELRSFLNEGGKAMLAGDSAGQQYTTNVGAQLYDPQGEIACNPAPADVDPRRCLPTYGSFFGGDTTNDVLQYYLGGYLAVGNDGHSDGTAFDSVGVDDPFTGLSWGLDDPVFAGNTLRRSSFIATSGILPVDEFKQFESWPAARYDKPGGPFQPHTGDKYLYSQIADASYKRVTREVAVPAGGGSMTFWTSYDTEAAWDHLFVEARTPGGDDWTTLPDANGNTTQATGESCKAENSGGWRTLHPQLDHYQTQTGDSTCDPTGTTGAWHAASGSSSGWQQWSVDLSAYAGKSVEVSIAYASDWSTQGIGVFLDDIVLPDGTSTSFETDLGGWQVTGPPAGSGANANNFIQTDTSGFPVGNTIATPRSLLVGFGLEGVSTTAERNAVMDRALDHLLG</sequence>
<keyword evidence="3 18" id="KW-0121">Carboxypeptidase</keyword>
<evidence type="ECO:0000259" key="17">
    <source>
        <dbReference type="PROSITE" id="PS52035"/>
    </source>
</evidence>
<dbReference type="RefSeq" id="WP_157346614.1">
    <property type="nucleotide sequence ID" value="NZ_WSEK01000005.1"/>
</dbReference>
<evidence type="ECO:0000256" key="2">
    <source>
        <dbReference type="ARBA" id="ARBA00005988"/>
    </source>
</evidence>
<dbReference type="CDD" id="cd03859">
    <property type="entry name" value="M14_CPT"/>
    <property type="match status" value="1"/>
</dbReference>
<dbReference type="FunFam" id="3.40.630.10:FF:000084">
    <property type="entry name" value="Carboxypeptidase B2"/>
    <property type="match status" value="1"/>
</dbReference>
<dbReference type="SMART" id="SM00631">
    <property type="entry name" value="Zn_pept"/>
    <property type="match status" value="1"/>
</dbReference>
<evidence type="ECO:0000256" key="9">
    <source>
        <dbReference type="ARBA" id="ARBA00023049"/>
    </source>
</evidence>
<comment type="cofactor">
    <cofactor evidence="1">
        <name>Zn(2+)</name>
        <dbReference type="ChEBI" id="CHEBI:29105"/>
    </cofactor>
</comment>
<evidence type="ECO:0000256" key="12">
    <source>
        <dbReference type="ARBA" id="ARBA00066554"/>
    </source>
</evidence>
<evidence type="ECO:0000256" key="11">
    <source>
        <dbReference type="ARBA" id="ARBA00055464"/>
    </source>
</evidence>
<evidence type="ECO:0000256" key="5">
    <source>
        <dbReference type="ARBA" id="ARBA00022723"/>
    </source>
</evidence>
<comment type="catalytic activity">
    <reaction evidence="10">
        <text>Releases a C-terminal residue, which may be hydrophobic or positively charged.</text>
        <dbReference type="EC" id="3.4.17.18"/>
    </reaction>
</comment>
<feature type="signal peptide" evidence="16">
    <location>
        <begin position="1"/>
        <end position="26"/>
    </location>
</feature>
<name>A0A6L6XWN4_9ACTN</name>
<dbReference type="GO" id="GO:0006508">
    <property type="term" value="P:proteolysis"/>
    <property type="evidence" value="ECO:0007669"/>
    <property type="project" value="UniProtKB-KW"/>
</dbReference>
<feature type="region of interest" description="Disordered" evidence="15">
    <location>
        <begin position="245"/>
        <end position="293"/>
    </location>
</feature>
<evidence type="ECO:0000256" key="13">
    <source>
        <dbReference type="ARBA" id="ARBA00074273"/>
    </source>
</evidence>
<accession>A0A6L6XWN4</accession>
<feature type="active site" description="Proton donor/acceptor" evidence="14">
    <location>
        <position position="386"/>
    </location>
</feature>
<protein>
    <recommendedName>
        <fullName evidence="13">Zinc carboxypeptidase</fullName>
        <ecNumber evidence="12">3.4.17.18</ecNumber>
    </recommendedName>
</protein>
<dbReference type="EMBL" id="WSEK01000005">
    <property type="protein sequence ID" value="MVQ51650.1"/>
    <property type="molecule type" value="Genomic_DNA"/>
</dbReference>
<feature type="domain" description="Peptidase M14" evidence="17">
    <location>
        <begin position="116"/>
        <end position="423"/>
    </location>
</feature>
<comment type="function">
    <text evidence="11">Carboxypeptidase that possesses the specificities of both mammalian Cpase A and B. Thus shows broad substrate specificity, being able to cleave Cbz-Gly-Leu, Cbz-Gly-Val, Cbz-Gly-Phe, Cbz-Gly-Lys and Bz-Gly-Arg in vitro.</text>
</comment>
<dbReference type="GO" id="GO:0004181">
    <property type="term" value="F:metallocarboxypeptidase activity"/>
    <property type="evidence" value="ECO:0007669"/>
    <property type="project" value="InterPro"/>
</dbReference>
<keyword evidence="4" id="KW-0645">Protease</keyword>
<keyword evidence="19" id="KW-1185">Reference proteome</keyword>
<dbReference type="PANTHER" id="PTHR11705:SF143">
    <property type="entry name" value="SLL0236 PROTEIN"/>
    <property type="match status" value="1"/>
</dbReference>
<dbReference type="InterPro" id="IPR057246">
    <property type="entry name" value="CARBOXYPEPT_ZN_1"/>
</dbReference>
<dbReference type="GO" id="GO:0005615">
    <property type="term" value="C:extracellular space"/>
    <property type="evidence" value="ECO:0007669"/>
    <property type="project" value="TreeGrafter"/>
</dbReference>
<keyword evidence="7" id="KW-0378">Hydrolase</keyword>
<dbReference type="Gene3D" id="3.40.630.10">
    <property type="entry name" value="Zn peptidases"/>
    <property type="match status" value="1"/>
</dbReference>
<evidence type="ECO:0000256" key="10">
    <source>
        <dbReference type="ARBA" id="ARBA00050859"/>
    </source>
</evidence>
<evidence type="ECO:0000256" key="1">
    <source>
        <dbReference type="ARBA" id="ARBA00001947"/>
    </source>
</evidence>
<dbReference type="Proteomes" id="UP000473525">
    <property type="component" value="Unassembled WGS sequence"/>
</dbReference>
<keyword evidence="5" id="KW-0479">Metal-binding</keyword>
<gene>
    <name evidence="18" type="ORF">GON03_20920</name>
</gene>
<evidence type="ECO:0000256" key="3">
    <source>
        <dbReference type="ARBA" id="ARBA00022645"/>
    </source>
</evidence>
<dbReference type="InterPro" id="IPR033810">
    <property type="entry name" value="Carboxypeptidase_T"/>
</dbReference>
<dbReference type="EC" id="3.4.17.18" evidence="12"/>
<evidence type="ECO:0000256" key="15">
    <source>
        <dbReference type="SAM" id="MobiDB-lite"/>
    </source>
</evidence>
<evidence type="ECO:0000313" key="19">
    <source>
        <dbReference type="Proteomes" id="UP000473525"/>
    </source>
</evidence>
<evidence type="ECO:0000256" key="16">
    <source>
        <dbReference type="SAM" id="SignalP"/>
    </source>
</evidence>
<keyword evidence="9" id="KW-0482">Metalloprotease</keyword>
<dbReference type="PROSITE" id="PS00132">
    <property type="entry name" value="CARBOXYPEPT_ZN_1"/>
    <property type="match status" value="1"/>
</dbReference>
<evidence type="ECO:0000256" key="14">
    <source>
        <dbReference type="PROSITE-ProRule" id="PRU01379"/>
    </source>
</evidence>
<feature type="chain" id="PRO_5026806286" description="Zinc carboxypeptidase" evidence="16">
    <location>
        <begin position="27"/>
        <end position="1039"/>
    </location>
</feature>
<comment type="similarity">
    <text evidence="2 14">Belongs to the peptidase M14 family.</text>
</comment>
<evidence type="ECO:0000256" key="8">
    <source>
        <dbReference type="ARBA" id="ARBA00022833"/>
    </source>
</evidence>
<proteinExistence type="inferred from homology"/>
<evidence type="ECO:0000256" key="7">
    <source>
        <dbReference type="ARBA" id="ARBA00022801"/>
    </source>
</evidence>
<comment type="caution">
    <text evidence="18">The sequence shown here is derived from an EMBL/GenBank/DDBJ whole genome shotgun (WGS) entry which is preliminary data.</text>
</comment>
<evidence type="ECO:0000256" key="6">
    <source>
        <dbReference type="ARBA" id="ARBA00022729"/>
    </source>
</evidence>
<evidence type="ECO:0000313" key="18">
    <source>
        <dbReference type="EMBL" id="MVQ51650.1"/>
    </source>
</evidence>
<dbReference type="PANTHER" id="PTHR11705">
    <property type="entry name" value="PROTEASE FAMILY M14 CARBOXYPEPTIDASE A,B"/>
    <property type="match status" value="1"/>
</dbReference>